<feature type="region of interest" description="Disordered" evidence="10">
    <location>
        <begin position="996"/>
        <end position="1272"/>
    </location>
</feature>
<organism evidence="13 15">
    <name type="scientific">Cellulomonas hominis</name>
    <dbReference type="NCBI Taxonomy" id="156981"/>
    <lineage>
        <taxon>Bacteria</taxon>
        <taxon>Bacillati</taxon>
        <taxon>Actinomycetota</taxon>
        <taxon>Actinomycetes</taxon>
        <taxon>Micrococcales</taxon>
        <taxon>Cellulomonadaceae</taxon>
        <taxon>Cellulomonas</taxon>
    </lineage>
</organism>
<feature type="region of interest" description="Disordered" evidence="10">
    <location>
        <begin position="665"/>
        <end position="696"/>
    </location>
</feature>
<evidence type="ECO:0000256" key="5">
    <source>
        <dbReference type="ARBA" id="ARBA00022679"/>
    </source>
</evidence>
<evidence type="ECO:0000313" key="13">
    <source>
        <dbReference type="EMBL" id="GEL45380.1"/>
    </source>
</evidence>
<dbReference type="PANTHER" id="PTHR45436:SF5">
    <property type="entry name" value="SENSOR HISTIDINE KINASE TRCS"/>
    <property type="match status" value="1"/>
</dbReference>
<dbReference type="Gene3D" id="3.30.565.10">
    <property type="entry name" value="Histidine kinase-like ATPase, C-terminal domain"/>
    <property type="match status" value="1"/>
</dbReference>
<sequence>MLRRLGIRAKVLAVLAVPVLVLLVAAGYIALQSVQEARTAAAVRDVVSVMPLYSRAAEALQQERTLSVQEASDSALGGNLTISRSATDDAIGALGVALRGLDLSTLDTRVSEAIQDASNQHIRLVEIRDRVDAGSLPASLVSSNYTDILSADNDVPVVVAETLSERSLASRMSAYGAIADTVEQVLRAQPVAGEVLASNGADPAQVRELASLFAVQDEARDDARALTNGLRLPGIQLASRDADLTAMQLQLASGNELTVRALDPTRWNSLVNAELASLRPVGSEVLTSADDRAGTIADQARDRALITGGIAAAAAALSILIALVVSRGIVIPMRRLTAAAGTVRVELPKLVEQVAVPGETPDLTLANIPVESQDEVGRLAQAFNDVNATTIQVAREQAALRGSIAEMFVNVARRDQVLLGRQLAFIDSLERSEEDPATLANLFRLDHLATRMRRNAESLLVLAGIDSGRRLREAMPLSDVVRTASSEIEQYDRVQLDLGADPLMHGFNALAAAHLLAELLENATLFSEPGTPVVVATSVDDEHVLVRITDQGLGMSPDELSAANTTISSTSPTEALGAQRLGLFVVARLGQRLGARVRLERAQGSGVSGTVAVVEFPVALFTSHDPALAGGLPGARRSGAPATGSLPAVEAPVAVPVDLAALTDGATTTGLPRRRTSGDAADPAAPAASAASARSAGLPAEQDVVLPAPAEATLAPEIAAEAGGWSPLVAPAPSAPGGLPSRGLPARGAAAAPAGPVADAGEAGQPVAGPRAGLFAGFRGRDALPAAAPGEDVAGDAPEVPEVPAVPALAWAPDDADEPAAEAVAPVEPQPLVVPGLVPDEPLDESRAWGDWGQAAHEPAEPVVPVVPGLAAWDADAPGRADETQVLRPVADEAAEPPASDGLGGLPVASPVLASPEPEPEPTPVPFGGLPAAGWLPDAPAADALPLEPAPPAPALPEPALPAPALPAPAPVAASGPALPPVLGAAASEAPAPLPDFATLVRGDDPADAPEPARRGRARRSFFSFRRKAAERPETPAAAPVAAPDPARASVLPPRSARGAHAGPSEPDAPGSRPPTAPRGIHVAALGAPVEPVEPLGTGLAQQPEQPEQPEQAAAPAGWLPSTGWAPTEDAVPAPAPGPAQPAWSAPSAWSAPVPDAPADAPAVVLPEPPALGAWAPEAGTEAGPWAVAQPPADAAAPLPTRTRGEVPPPAPEPESAPAAERRPPRDISTWASAWSPQGQPAVPHPGAPGWSAGGEQDAASSEPAPAAGHAGGLDAEAAAMLALRADIQEQALSELSQLSAYRPKIDTRPAGGSLTRRVPTAIPAAPEISAPEPGRAPERDADGLRDRLASFQSGSRRGRRALADADPSGTVPEQPVEHDQQQTSPSW</sequence>
<comment type="subcellular location">
    <subcellularLocation>
        <location evidence="2">Membrane</location>
    </subcellularLocation>
</comment>
<evidence type="ECO:0000256" key="2">
    <source>
        <dbReference type="ARBA" id="ARBA00004370"/>
    </source>
</evidence>
<reference evidence="13 15" key="1">
    <citation type="submission" date="2019-07" db="EMBL/GenBank/DDBJ databases">
        <title>Whole genome shotgun sequence of Cellulomonas hominis NBRC 16055.</title>
        <authorList>
            <person name="Hosoyama A."/>
            <person name="Uohara A."/>
            <person name="Ohji S."/>
            <person name="Ichikawa N."/>
        </authorList>
    </citation>
    <scope>NUCLEOTIDE SEQUENCE [LARGE SCALE GENOMIC DNA]</scope>
    <source>
        <strain evidence="13 15">NBRC 16055</strain>
    </source>
</reference>
<keyword evidence="8" id="KW-1133">Transmembrane helix</keyword>
<dbReference type="OrthoDB" id="4652229at2"/>
<feature type="compositionally biased region" description="Basic and acidic residues" evidence="10">
    <location>
        <begin position="1336"/>
        <end position="1349"/>
    </location>
</feature>
<keyword evidence="7 14" id="KW-0418">Kinase</keyword>
<evidence type="ECO:0000256" key="8">
    <source>
        <dbReference type="ARBA" id="ARBA00022989"/>
    </source>
</evidence>
<feature type="domain" description="Histidine kinase" evidence="11">
    <location>
        <begin position="449"/>
        <end position="620"/>
    </location>
</feature>
<evidence type="ECO:0000313" key="14">
    <source>
        <dbReference type="EMBL" id="MBB5473191.1"/>
    </source>
</evidence>
<dbReference type="EMBL" id="JACHDN010000001">
    <property type="protein sequence ID" value="MBB5473191.1"/>
    <property type="molecule type" value="Genomic_DNA"/>
</dbReference>
<dbReference type="Proteomes" id="UP000564629">
    <property type="component" value="Unassembled WGS sequence"/>
</dbReference>
<feature type="compositionally biased region" description="Low complexity" evidence="10">
    <location>
        <begin position="926"/>
        <end position="947"/>
    </location>
</feature>
<dbReference type="InterPro" id="IPR050428">
    <property type="entry name" value="TCS_sensor_his_kinase"/>
</dbReference>
<dbReference type="Proteomes" id="UP000321723">
    <property type="component" value="Unassembled WGS sequence"/>
</dbReference>
<comment type="catalytic activity">
    <reaction evidence="1">
        <text>ATP + protein L-histidine = ADP + protein N-phospho-L-histidine.</text>
        <dbReference type="EC" id="2.7.13.3"/>
    </reaction>
</comment>
<dbReference type="GO" id="GO:0004673">
    <property type="term" value="F:protein histidine kinase activity"/>
    <property type="evidence" value="ECO:0007669"/>
    <property type="project" value="UniProtKB-EC"/>
</dbReference>
<keyword evidence="9" id="KW-0902">Two-component regulatory system</keyword>
<keyword evidence="15" id="KW-1185">Reference proteome</keyword>
<dbReference type="PROSITE" id="PS50885">
    <property type="entry name" value="HAMP"/>
    <property type="match status" value="1"/>
</dbReference>
<dbReference type="InterPro" id="IPR005467">
    <property type="entry name" value="His_kinase_dom"/>
</dbReference>
<feature type="compositionally biased region" description="Low complexity" evidence="10">
    <location>
        <begin position="1101"/>
        <end position="1117"/>
    </location>
</feature>
<feature type="region of interest" description="Disordered" evidence="10">
    <location>
        <begin position="892"/>
        <end position="962"/>
    </location>
</feature>
<keyword evidence="6" id="KW-0812">Transmembrane</keyword>
<dbReference type="InterPro" id="IPR003660">
    <property type="entry name" value="HAMP_dom"/>
</dbReference>
<feature type="compositionally biased region" description="Low complexity" evidence="10">
    <location>
        <begin position="1141"/>
        <end position="1174"/>
    </location>
</feature>
<dbReference type="GO" id="GO:0005886">
    <property type="term" value="C:plasma membrane"/>
    <property type="evidence" value="ECO:0007669"/>
    <property type="project" value="TreeGrafter"/>
</dbReference>
<dbReference type="CDD" id="cd06225">
    <property type="entry name" value="HAMP"/>
    <property type="match status" value="1"/>
</dbReference>
<feature type="compositionally biased region" description="Low complexity" evidence="10">
    <location>
        <begin position="1322"/>
        <end position="1334"/>
    </location>
</feature>
<feature type="region of interest" description="Disordered" evidence="10">
    <location>
        <begin position="1305"/>
        <end position="1388"/>
    </location>
</feature>
<evidence type="ECO:0000259" key="11">
    <source>
        <dbReference type="PROSITE" id="PS50109"/>
    </source>
</evidence>
<dbReference type="InterPro" id="IPR003594">
    <property type="entry name" value="HATPase_dom"/>
</dbReference>
<dbReference type="Pfam" id="PF02518">
    <property type="entry name" value="HATPase_c"/>
    <property type="match status" value="1"/>
</dbReference>
<evidence type="ECO:0000259" key="12">
    <source>
        <dbReference type="PROSITE" id="PS50885"/>
    </source>
</evidence>
<feature type="compositionally biased region" description="Polar residues" evidence="10">
    <location>
        <begin position="1230"/>
        <end position="1239"/>
    </location>
</feature>
<feature type="compositionally biased region" description="Low complexity" evidence="10">
    <location>
        <begin position="739"/>
        <end position="764"/>
    </location>
</feature>
<comment type="caution">
    <text evidence="13">The sequence shown here is derived from an EMBL/GenBank/DDBJ whole genome shotgun (WGS) entry which is preliminary data.</text>
</comment>
<feature type="region of interest" description="Disordered" evidence="10">
    <location>
        <begin position="739"/>
        <end position="765"/>
    </location>
</feature>
<name>A0A511F814_9CELL</name>
<evidence type="ECO:0000313" key="15">
    <source>
        <dbReference type="Proteomes" id="UP000321723"/>
    </source>
</evidence>
<dbReference type="RefSeq" id="WP_146833062.1">
    <property type="nucleotide sequence ID" value="NZ_BJVQ01000004.1"/>
</dbReference>
<protein>
    <recommendedName>
        <fullName evidence="3">histidine kinase</fullName>
        <ecNumber evidence="3">2.7.13.3</ecNumber>
    </recommendedName>
</protein>
<feature type="compositionally biased region" description="Low complexity" evidence="10">
    <location>
        <begin position="1035"/>
        <end position="1049"/>
    </location>
</feature>
<reference evidence="14 16" key="2">
    <citation type="submission" date="2020-08" db="EMBL/GenBank/DDBJ databases">
        <title>Sequencing the genomes of 1000 actinobacteria strains.</title>
        <authorList>
            <person name="Klenk H.-P."/>
        </authorList>
    </citation>
    <scope>NUCLEOTIDE SEQUENCE [LARGE SCALE GENOMIC DNA]</scope>
    <source>
        <strain evidence="14 16">DSM 9581</strain>
    </source>
</reference>
<feature type="compositionally biased region" description="Low complexity" evidence="10">
    <location>
        <begin position="1185"/>
        <end position="1200"/>
    </location>
</feature>
<evidence type="ECO:0000256" key="4">
    <source>
        <dbReference type="ARBA" id="ARBA00022553"/>
    </source>
</evidence>
<feature type="domain" description="HAMP" evidence="12">
    <location>
        <begin position="327"/>
        <end position="395"/>
    </location>
</feature>
<gene>
    <name evidence="13" type="ORF">CHO01_04960</name>
    <name evidence="14" type="ORF">HNR08_001927</name>
</gene>
<evidence type="ECO:0000313" key="16">
    <source>
        <dbReference type="Proteomes" id="UP000564629"/>
    </source>
</evidence>
<evidence type="ECO:0000256" key="3">
    <source>
        <dbReference type="ARBA" id="ARBA00012438"/>
    </source>
</evidence>
<keyword evidence="4" id="KW-0597">Phosphoprotein</keyword>
<evidence type="ECO:0000256" key="1">
    <source>
        <dbReference type="ARBA" id="ARBA00000085"/>
    </source>
</evidence>
<evidence type="ECO:0000256" key="9">
    <source>
        <dbReference type="ARBA" id="ARBA00023012"/>
    </source>
</evidence>
<dbReference type="SUPFAM" id="SSF55874">
    <property type="entry name" value="ATPase domain of HSP90 chaperone/DNA topoisomerase II/histidine kinase"/>
    <property type="match status" value="1"/>
</dbReference>
<dbReference type="EC" id="2.7.13.3" evidence="3"/>
<dbReference type="InterPro" id="IPR036890">
    <property type="entry name" value="HATPase_C_sf"/>
</dbReference>
<dbReference type="Pfam" id="PF08376">
    <property type="entry name" value="NIT"/>
    <property type="match status" value="1"/>
</dbReference>
<accession>A0A511F814</accession>
<dbReference type="PANTHER" id="PTHR45436">
    <property type="entry name" value="SENSOR HISTIDINE KINASE YKOH"/>
    <property type="match status" value="1"/>
</dbReference>
<proteinExistence type="predicted"/>
<feature type="compositionally biased region" description="Basic residues" evidence="10">
    <location>
        <begin position="1015"/>
        <end position="1027"/>
    </location>
</feature>
<dbReference type="Gene3D" id="6.10.340.10">
    <property type="match status" value="1"/>
</dbReference>
<evidence type="ECO:0000256" key="7">
    <source>
        <dbReference type="ARBA" id="ARBA00022777"/>
    </source>
</evidence>
<evidence type="ECO:0000256" key="6">
    <source>
        <dbReference type="ARBA" id="ARBA00022692"/>
    </source>
</evidence>
<dbReference type="PROSITE" id="PS50109">
    <property type="entry name" value="HIS_KIN"/>
    <property type="match status" value="1"/>
</dbReference>
<dbReference type="EMBL" id="BJVQ01000004">
    <property type="protein sequence ID" value="GEL45380.1"/>
    <property type="molecule type" value="Genomic_DNA"/>
</dbReference>
<feature type="compositionally biased region" description="Pro residues" evidence="10">
    <location>
        <begin position="948"/>
        <end position="962"/>
    </location>
</feature>
<feature type="compositionally biased region" description="Low complexity" evidence="10">
    <location>
        <begin position="680"/>
        <end position="696"/>
    </location>
</feature>
<keyword evidence="8" id="KW-0472">Membrane</keyword>
<dbReference type="InterPro" id="IPR013587">
    <property type="entry name" value="Nitrate/nitrite_sensing"/>
</dbReference>
<dbReference type="GO" id="GO:0000160">
    <property type="term" value="P:phosphorelay signal transduction system"/>
    <property type="evidence" value="ECO:0007669"/>
    <property type="project" value="UniProtKB-KW"/>
</dbReference>
<dbReference type="SMART" id="SM00387">
    <property type="entry name" value="HATPase_c"/>
    <property type="match status" value="1"/>
</dbReference>
<keyword evidence="5" id="KW-0808">Transferase</keyword>
<evidence type="ECO:0000256" key="10">
    <source>
        <dbReference type="SAM" id="MobiDB-lite"/>
    </source>
</evidence>